<dbReference type="Proteomes" id="UP000033058">
    <property type="component" value="Chromosome"/>
</dbReference>
<evidence type="ECO:0000256" key="1">
    <source>
        <dbReference type="SAM" id="Phobius"/>
    </source>
</evidence>
<protein>
    <recommendedName>
        <fullName evidence="2">Archaeal Type IV pilin N-terminal domain-containing protein</fullName>
    </recommendedName>
</protein>
<feature type="transmembrane region" description="Helical" evidence="1">
    <location>
        <begin position="25"/>
        <end position="48"/>
    </location>
</feature>
<name>A0A0E3LG73_METMZ</name>
<dbReference type="InterPro" id="IPR012859">
    <property type="entry name" value="Pilin_N_archaeal"/>
</dbReference>
<evidence type="ECO:0000313" key="3">
    <source>
        <dbReference type="EMBL" id="AKB42021.1"/>
    </source>
</evidence>
<sequence length="228" mass="24649">MKAWGNVRCKFLNSFKASPEGLSPVIGSLLLLLITFILVAAIVSSVALSGSRMNLQPPVVNIDLESCEGGLYGVGHSSHWVTFKENRIVLMHEGGDSLSPDSISIKISGYGNSFQGNISNGTGKRAEGNLEVLYMDLSQERKNQKYYVANNNATLEDGSWDIGERLILCGQDSPKKSAKSSVVVSVNGNGNTSDNYGFKAGTEITLKIIDRKSRNVISEQKATVKFVD</sequence>
<proteinExistence type="predicted"/>
<dbReference type="AlphaFoldDB" id="A0A0E3LG73"/>
<gene>
    <name evidence="3" type="ORF">MSMAW_3030</name>
</gene>
<dbReference type="PATRIC" id="fig|1434117.4.peg.3838"/>
<accession>A0A0E3LG73</accession>
<dbReference type="GeneID" id="24852832"/>
<evidence type="ECO:0000313" key="4">
    <source>
        <dbReference type="Proteomes" id="UP000033058"/>
    </source>
</evidence>
<keyword evidence="1" id="KW-1133">Transmembrane helix</keyword>
<keyword evidence="1" id="KW-0472">Membrane</keyword>
<keyword evidence="1" id="KW-0812">Transmembrane</keyword>
<organism evidence="3 4">
    <name type="scientific">Methanosarcina mazei WWM610</name>
    <dbReference type="NCBI Taxonomy" id="1434117"/>
    <lineage>
        <taxon>Archaea</taxon>
        <taxon>Methanobacteriati</taxon>
        <taxon>Methanobacteriota</taxon>
        <taxon>Stenosarchaea group</taxon>
        <taxon>Methanomicrobia</taxon>
        <taxon>Methanosarcinales</taxon>
        <taxon>Methanosarcinaceae</taxon>
        <taxon>Methanosarcina</taxon>
    </lineage>
</organism>
<dbReference type="EMBL" id="CP009509">
    <property type="protein sequence ID" value="AKB42021.1"/>
    <property type="molecule type" value="Genomic_DNA"/>
</dbReference>
<dbReference type="InterPro" id="IPR013373">
    <property type="entry name" value="Flagellin/pilin_N_arc"/>
</dbReference>
<dbReference type="RefSeq" id="WP_011033506.1">
    <property type="nucleotide sequence ID" value="NZ_CP009509.1"/>
</dbReference>
<reference evidence="3 4" key="1">
    <citation type="submission" date="2014-07" db="EMBL/GenBank/DDBJ databases">
        <title>Methanogenic archaea and the global carbon cycle.</title>
        <authorList>
            <person name="Henriksen J.R."/>
            <person name="Luke J."/>
            <person name="Reinhart S."/>
            <person name="Benedict M.N."/>
            <person name="Youngblut N.D."/>
            <person name="Metcalf M.E."/>
            <person name="Whitaker R.J."/>
            <person name="Metcalf W.W."/>
        </authorList>
    </citation>
    <scope>NUCLEOTIDE SEQUENCE [LARGE SCALE GENOMIC DNA]</scope>
    <source>
        <strain evidence="3 4">WWM610</strain>
    </source>
</reference>
<evidence type="ECO:0000259" key="2">
    <source>
        <dbReference type="Pfam" id="PF07790"/>
    </source>
</evidence>
<dbReference type="NCBIfam" id="TIGR02537">
    <property type="entry name" value="arch_flag_Nterm"/>
    <property type="match status" value="1"/>
</dbReference>
<dbReference type="HOGENOM" id="CLU_105711_0_0_2"/>
<feature type="domain" description="Archaeal Type IV pilin N-terminal" evidence="2">
    <location>
        <begin position="20"/>
        <end position="109"/>
    </location>
</feature>
<dbReference type="Pfam" id="PF07790">
    <property type="entry name" value="Pilin_N"/>
    <property type="match status" value="1"/>
</dbReference>